<dbReference type="SUPFAM" id="SSF46785">
    <property type="entry name" value="Winged helix' DNA-binding domain"/>
    <property type="match status" value="1"/>
</dbReference>
<accession>A0A6I4VWP8</accession>
<dbReference type="RefSeq" id="WP_161101005.1">
    <property type="nucleotide sequence ID" value="NZ_JBHLYI010000002.1"/>
</dbReference>
<evidence type="ECO:0000256" key="2">
    <source>
        <dbReference type="ARBA" id="ARBA00023015"/>
    </source>
</evidence>
<sequence>MELRHVEAFLVVAEELHFGRAAGRVGVTQARVSQLVRELEREVGAPLFERTTRRVRLTALGTRFRESVAVGYEQMSAALLDAQSAAREVSGVLRVGYLPGLGDCAVRLAAEMEARHPECQVVVGALGFPWALLPHDLLIDGVWDVVLSWAPCGDGRALAAAGLSVGPALGRYERAVLVPEGHPLARCETVHVDVLSRYEFLNPSNGVPPALRDLWTARETPSGLPLRYTKDDLATMAGKDDLTAEDVLLLVARGRGLYLTVNAVQKRFNFPDLALIAVHGVPPRDIVPIWSSATENATIRSFGALVGEYGRRVAKNPHESFISRAS</sequence>
<protein>
    <submittedName>
        <fullName evidence="6">LysR family transcriptional regulator</fullName>
    </submittedName>
</protein>
<dbReference type="PANTHER" id="PTHR30346">
    <property type="entry name" value="TRANSCRIPTIONAL DUAL REGULATOR HCAR-RELATED"/>
    <property type="match status" value="1"/>
</dbReference>
<dbReference type="InterPro" id="IPR036388">
    <property type="entry name" value="WH-like_DNA-bd_sf"/>
</dbReference>
<dbReference type="GO" id="GO:0003677">
    <property type="term" value="F:DNA binding"/>
    <property type="evidence" value="ECO:0007669"/>
    <property type="project" value="UniProtKB-KW"/>
</dbReference>
<feature type="domain" description="HTH lysR-type" evidence="5">
    <location>
        <begin position="1"/>
        <end position="58"/>
    </location>
</feature>
<dbReference type="Pfam" id="PF00126">
    <property type="entry name" value="HTH_1"/>
    <property type="match status" value="1"/>
</dbReference>
<organism evidence="6 7">
    <name type="scientific">Actinomadura rayongensis</name>
    <dbReference type="NCBI Taxonomy" id="1429076"/>
    <lineage>
        <taxon>Bacteria</taxon>
        <taxon>Bacillati</taxon>
        <taxon>Actinomycetota</taxon>
        <taxon>Actinomycetes</taxon>
        <taxon>Streptosporangiales</taxon>
        <taxon>Thermomonosporaceae</taxon>
        <taxon>Actinomadura</taxon>
    </lineage>
</organism>
<evidence type="ECO:0000313" key="7">
    <source>
        <dbReference type="Proteomes" id="UP000431901"/>
    </source>
</evidence>
<dbReference type="GO" id="GO:0003700">
    <property type="term" value="F:DNA-binding transcription factor activity"/>
    <property type="evidence" value="ECO:0007669"/>
    <property type="project" value="InterPro"/>
</dbReference>
<evidence type="ECO:0000256" key="3">
    <source>
        <dbReference type="ARBA" id="ARBA00023125"/>
    </source>
</evidence>
<name>A0A6I4VWP8_9ACTN</name>
<dbReference type="InterPro" id="IPR005119">
    <property type="entry name" value="LysR_subst-bd"/>
</dbReference>
<proteinExistence type="inferred from homology"/>
<dbReference type="SUPFAM" id="SSF53850">
    <property type="entry name" value="Periplasmic binding protein-like II"/>
    <property type="match status" value="1"/>
</dbReference>
<dbReference type="PRINTS" id="PR00039">
    <property type="entry name" value="HTHLYSR"/>
</dbReference>
<dbReference type="AlphaFoldDB" id="A0A6I4VWP8"/>
<dbReference type="Pfam" id="PF03466">
    <property type="entry name" value="LysR_substrate"/>
    <property type="match status" value="1"/>
</dbReference>
<gene>
    <name evidence="6" type="ORF">GQ466_01785</name>
</gene>
<keyword evidence="4" id="KW-0804">Transcription</keyword>
<dbReference type="PANTHER" id="PTHR30346:SF0">
    <property type="entry name" value="HCA OPERON TRANSCRIPTIONAL ACTIVATOR HCAR"/>
    <property type="match status" value="1"/>
</dbReference>
<reference evidence="6 7" key="1">
    <citation type="submission" date="2019-12" db="EMBL/GenBank/DDBJ databases">
        <title>Nocardia macrotermitis sp. nov. and Nocardia aurantia sp. nov., isolated from the gut of the fungus growing-termite Macrotermes natalensis.</title>
        <authorList>
            <person name="Christine B."/>
            <person name="Rene B."/>
        </authorList>
    </citation>
    <scope>NUCLEOTIDE SEQUENCE [LARGE SCALE GENOMIC DNA]</scope>
    <source>
        <strain evidence="6 7">DSM 102126</strain>
    </source>
</reference>
<dbReference type="InterPro" id="IPR036390">
    <property type="entry name" value="WH_DNA-bd_sf"/>
</dbReference>
<dbReference type="PROSITE" id="PS50931">
    <property type="entry name" value="HTH_LYSR"/>
    <property type="match status" value="1"/>
</dbReference>
<evidence type="ECO:0000259" key="5">
    <source>
        <dbReference type="PROSITE" id="PS50931"/>
    </source>
</evidence>
<keyword evidence="7" id="KW-1185">Reference proteome</keyword>
<dbReference type="OrthoDB" id="79118at2"/>
<comment type="caution">
    <text evidence="6">The sequence shown here is derived from an EMBL/GenBank/DDBJ whole genome shotgun (WGS) entry which is preliminary data.</text>
</comment>
<dbReference type="InterPro" id="IPR000847">
    <property type="entry name" value="LysR_HTH_N"/>
</dbReference>
<evidence type="ECO:0000256" key="4">
    <source>
        <dbReference type="ARBA" id="ARBA00023163"/>
    </source>
</evidence>
<evidence type="ECO:0000256" key="1">
    <source>
        <dbReference type="ARBA" id="ARBA00009437"/>
    </source>
</evidence>
<dbReference type="Gene3D" id="1.10.10.10">
    <property type="entry name" value="Winged helix-like DNA-binding domain superfamily/Winged helix DNA-binding domain"/>
    <property type="match status" value="1"/>
</dbReference>
<keyword evidence="2" id="KW-0805">Transcription regulation</keyword>
<dbReference type="GO" id="GO:0032993">
    <property type="term" value="C:protein-DNA complex"/>
    <property type="evidence" value="ECO:0007669"/>
    <property type="project" value="TreeGrafter"/>
</dbReference>
<dbReference type="EMBL" id="WUTW01000001">
    <property type="protein sequence ID" value="MXQ62759.1"/>
    <property type="molecule type" value="Genomic_DNA"/>
</dbReference>
<comment type="similarity">
    <text evidence="1">Belongs to the LysR transcriptional regulatory family.</text>
</comment>
<evidence type="ECO:0000313" key="6">
    <source>
        <dbReference type="EMBL" id="MXQ62759.1"/>
    </source>
</evidence>
<dbReference type="Gene3D" id="3.40.190.10">
    <property type="entry name" value="Periplasmic binding protein-like II"/>
    <property type="match status" value="1"/>
</dbReference>
<keyword evidence="3" id="KW-0238">DNA-binding</keyword>
<dbReference type="Proteomes" id="UP000431901">
    <property type="component" value="Unassembled WGS sequence"/>
</dbReference>
<dbReference type="FunFam" id="1.10.10.10:FF:000001">
    <property type="entry name" value="LysR family transcriptional regulator"/>
    <property type="match status" value="1"/>
</dbReference>